<feature type="compositionally biased region" description="Polar residues" evidence="4">
    <location>
        <begin position="678"/>
        <end position="688"/>
    </location>
</feature>
<evidence type="ECO:0000256" key="4">
    <source>
        <dbReference type="SAM" id="MobiDB-lite"/>
    </source>
</evidence>
<dbReference type="EMBL" id="JBAMIC010000011">
    <property type="protein sequence ID" value="KAK7100583.1"/>
    <property type="molecule type" value="Genomic_DNA"/>
</dbReference>
<keyword evidence="5" id="KW-0472">Membrane</keyword>
<feature type="region of interest" description="Disordered" evidence="4">
    <location>
        <begin position="364"/>
        <end position="406"/>
    </location>
</feature>
<feature type="compositionally biased region" description="Polar residues" evidence="4">
    <location>
        <begin position="172"/>
        <end position="194"/>
    </location>
</feature>
<feature type="compositionally biased region" description="Basic and acidic residues" evidence="4">
    <location>
        <begin position="1381"/>
        <end position="1394"/>
    </location>
</feature>
<feature type="region of interest" description="Disordered" evidence="4">
    <location>
        <begin position="438"/>
        <end position="458"/>
    </location>
</feature>
<feature type="compositionally biased region" description="Low complexity" evidence="4">
    <location>
        <begin position="1407"/>
        <end position="1424"/>
    </location>
</feature>
<feature type="compositionally biased region" description="Polar residues" evidence="4">
    <location>
        <begin position="527"/>
        <end position="564"/>
    </location>
</feature>
<dbReference type="Pfam" id="PF00431">
    <property type="entry name" value="CUB"/>
    <property type="match status" value="2"/>
</dbReference>
<sequence length="1556" mass="167999">MDMKLQFGVGIRTACWVFVLIANQFVNCQLQAKGTSAPSSKPMWQTPSNGWSQFSNKVPWTTNKFGSTGLKRKTSSQQNIRSEMSQTTVASNPLKPVLTSAGTWGEAPQPSAVGIHGKTDLPVSGEIPAQPSITSAGIPVQPRKTSIPVSQGIPVQPSKTSIPVSQGIPVQPSKTSIPVSQGIPVQTSKTSIPVSQGIPVQPTKTVIPVSQGIPVQTSKTSIPVSQGIPVQPTKTVIPVSQGIPAQTSKTSIPVSQGIPVQPSRTAVPQAVGIPIQRSNTSIPVSQGVSLQSSKTVVPTSVGSPVQPSETAVLQFLGTPVQTNRTTVPNSGKTVIPQPMGAKGLQVQPSEAAPVSRERIATGLGTSPVRNSLHNVPPTHSTWNSGQQNQTFDQFGSQSVNPSRQPQVWRTDPQNMDTQTEVQSDPQITDVHAIQTWTRDQQKTDMQHEGNSSPTNNLNDVFASMLKTVKPAERSESSDVAGMMSSQTTKDNSLDSSSVDDVATTARSDDDRVNVFTNETQSTDDADPSLQNTQEFNTSSESNGQPAESYQSIDTNTNITNTQFGQDDLESGSDASQMNNDGIYNDTEYDENLTPMYYPDYGMDDAEMNLTSTDTTHSVNTEQGILTSTDNAKSVETAQGTLLITKIKDLHDSDLESDLVYKAMELSEGEINSTDEKSVSTSPNQLGNETVDSKNVLAGSHSDNVTDLGQFHVPDDDCLYDVFGASGSLKFPDGANFPISNNKEFVTCRLRVRVPDGPNIKVFVERLALSLGVEQMEIAVGMDGELKRRVFTGSKIPRDLVVRGTKLWLTARVRNDNYDNKIVLSFAETAEDAVFPKEKNYTCGAILTDMSGNITSPGYPDRGHYDNNQECIWYIVAPTQSVIRLTVHHFSTDVYDHVTMGIGLHAGASNSKLLTLYGHLQEERETVIPANSLWVHFVSDDSDTDAGFFISYTVLPRDICNSSKILMEEEGLITSVDYPQLYPINSECSWFIRAPPQSYVNITFFDLFVEDGRDFVLIGEGTEIFGGPFMTFTGNSTGVNPVRLDSSDVWVHFTSDHLNGELPYRGFSLSYQVHFHEGKEVAGGVPMSTTAMQTSTSMTTTTTSSTTTIATTKTKTTTVTSLRPDDEDNMVLKNIPMNDQGKGQVITIPLEGVKEEQFNRNTDEFRAEMARLLNELCNKELQEECTQKRKLTAEDISLVGARPDQGRLLVEVRVEADVTWPAHAMAATDYEELERLFHSDLQSLDLQDEDAVDTVSAHLPEWLIGVIVVVILLIIAFFAMVIYSLMKERKKNRAGSYGGTTSAGSVCEDLEVGKADSNIRITAFSLEQGGKDPEGANGQAGDGANGAAWTLDSEVASTLQRRQHGVSGCMNPAFIDEDAEKDDGNNDAKKEDKASKANGKAGSGSGSGSDTKSNKSSKSGKNNAGEELEMNGKVTAGKGQGQENGSAGKQLNNLSKDTETTDEETAIDDAEDGERAESQEEGEGAKDKNEADPEPSTSGGGPRQLEVVVDRDPSSSDPNGCVMVHMDKDNNKQGGSENEQESSTDEKEDGPGMSTNL</sequence>
<feature type="region of interest" description="Disordered" evidence="4">
    <location>
        <begin position="669"/>
        <end position="688"/>
    </location>
</feature>
<feature type="compositionally biased region" description="Basic and acidic residues" evidence="4">
    <location>
        <begin position="1472"/>
        <end position="1490"/>
    </location>
</feature>
<gene>
    <name evidence="8" type="ORF">V1264_023507</name>
</gene>
<feature type="compositionally biased region" description="Acidic residues" evidence="4">
    <location>
        <begin position="1537"/>
        <end position="1547"/>
    </location>
</feature>
<feature type="compositionally biased region" description="Polar residues" evidence="4">
    <location>
        <begin position="448"/>
        <end position="458"/>
    </location>
</feature>
<proteinExistence type="predicted"/>
<comment type="caution">
    <text evidence="3">Lacks conserved residue(s) required for the propagation of feature annotation.</text>
</comment>
<evidence type="ECO:0000256" key="1">
    <source>
        <dbReference type="ARBA" id="ARBA00022737"/>
    </source>
</evidence>
<feature type="region of interest" description="Disordered" evidence="4">
    <location>
        <begin position="1369"/>
        <end position="1556"/>
    </location>
</feature>
<dbReference type="InterPro" id="IPR000859">
    <property type="entry name" value="CUB_dom"/>
</dbReference>
<dbReference type="Gene3D" id="2.60.120.290">
    <property type="entry name" value="Spermadhesin, CUB domain"/>
    <property type="match status" value="2"/>
</dbReference>
<keyword evidence="9" id="KW-1185">Reference proteome</keyword>
<dbReference type="PROSITE" id="PS01180">
    <property type="entry name" value="CUB"/>
    <property type="match status" value="2"/>
</dbReference>
<feature type="region of interest" description="Disordered" evidence="4">
    <location>
        <begin position="470"/>
        <end position="590"/>
    </location>
</feature>
<organism evidence="8 9">
    <name type="scientific">Littorina saxatilis</name>
    <dbReference type="NCBI Taxonomy" id="31220"/>
    <lineage>
        <taxon>Eukaryota</taxon>
        <taxon>Metazoa</taxon>
        <taxon>Spiralia</taxon>
        <taxon>Lophotrochozoa</taxon>
        <taxon>Mollusca</taxon>
        <taxon>Gastropoda</taxon>
        <taxon>Caenogastropoda</taxon>
        <taxon>Littorinimorpha</taxon>
        <taxon>Littorinoidea</taxon>
        <taxon>Littorinidae</taxon>
        <taxon>Littorina</taxon>
    </lineage>
</organism>
<dbReference type="Proteomes" id="UP001374579">
    <property type="component" value="Unassembled WGS sequence"/>
</dbReference>
<feature type="region of interest" description="Disordered" evidence="4">
    <location>
        <begin position="132"/>
        <end position="196"/>
    </location>
</feature>
<feature type="region of interest" description="Disordered" evidence="4">
    <location>
        <begin position="322"/>
        <end position="350"/>
    </location>
</feature>
<feature type="chain" id="PRO_5042969567" description="CUB domain-containing protein" evidence="6">
    <location>
        <begin position="29"/>
        <end position="1556"/>
    </location>
</feature>
<keyword evidence="1" id="KW-0677">Repeat</keyword>
<feature type="domain" description="CUB" evidence="7">
    <location>
        <begin position="842"/>
        <end position="954"/>
    </location>
</feature>
<evidence type="ECO:0000313" key="9">
    <source>
        <dbReference type="Proteomes" id="UP001374579"/>
    </source>
</evidence>
<evidence type="ECO:0000259" key="7">
    <source>
        <dbReference type="PROSITE" id="PS01180"/>
    </source>
</evidence>
<dbReference type="CDD" id="cd00041">
    <property type="entry name" value="CUB"/>
    <property type="match status" value="2"/>
</dbReference>
<dbReference type="InterPro" id="IPR035914">
    <property type="entry name" value="Sperma_CUB_dom_sf"/>
</dbReference>
<dbReference type="SMART" id="SM00042">
    <property type="entry name" value="CUB"/>
    <property type="match status" value="2"/>
</dbReference>
<feature type="compositionally biased region" description="Acidic residues" evidence="4">
    <location>
        <begin position="1459"/>
        <end position="1471"/>
    </location>
</feature>
<protein>
    <recommendedName>
        <fullName evidence="7">CUB domain-containing protein</fullName>
    </recommendedName>
</protein>
<comment type="caution">
    <text evidence="8">The sequence shown here is derived from an EMBL/GenBank/DDBJ whole genome shotgun (WGS) entry which is preliminary data.</text>
</comment>
<feature type="region of interest" description="Disordered" evidence="4">
    <location>
        <begin position="1325"/>
        <end position="1345"/>
    </location>
</feature>
<keyword evidence="2" id="KW-1015">Disulfide bond</keyword>
<reference evidence="8 9" key="1">
    <citation type="submission" date="2024-02" db="EMBL/GenBank/DDBJ databases">
        <title>Chromosome-scale genome assembly of the rough periwinkle Littorina saxatilis.</title>
        <authorList>
            <person name="De Jode A."/>
            <person name="Faria R."/>
            <person name="Formenti G."/>
            <person name="Sims Y."/>
            <person name="Smith T.P."/>
            <person name="Tracey A."/>
            <person name="Wood J.M.D."/>
            <person name="Zagrodzka Z.B."/>
            <person name="Johannesson K."/>
            <person name="Butlin R.K."/>
            <person name="Leder E.H."/>
        </authorList>
    </citation>
    <scope>NUCLEOTIDE SEQUENCE [LARGE SCALE GENOMIC DNA]</scope>
    <source>
        <strain evidence="8">Snail1</strain>
        <tissue evidence="8">Muscle</tissue>
    </source>
</reference>
<evidence type="ECO:0000256" key="6">
    <source>
        <dbReference type="SAM" id="SignalP"/>
    </source>
</evidence>
<feature type="compositionally biased region" description="Polar residues" evidence="4">
    <location>
        <begin position="1440"/>
        <end position="1454"/>
    </location>
</feature>
<keyword evidence="5" id="KW-1133">Transmembrane helix</keyword>
<evidence type="ECO:0000256" key="3">
    <source>
        <dbReference type="PROSITE-ProRule" id="PRU00059"/>
    </source>
</evidence>
<evidence type="ECO:0000313" key="8">
    <source>
        <dbReference type="EMBL" id="KAK7100583.1"/>
    </source>
</evidence>
<dbReference type="SUPFAM" id="SSF49854">
    <property type="entry name" value="Spermadhesin, CUB domain"/>
    <property type="match status" value="2"/>
</dbReference>
<keyword evidence="5" id="KW-0812">Transmembrane</keyword>
<feature type="transmembrane region" description="Helical" evidence="5">
    <location>
        <begin position="1261"/>
        <end position="1282"/>
    </location>
</feature>
<feature type="compositionally biased region" description="Polar residues" evidence="4">
    <location>
        <begin position="572"/>
        <end position="581"/>
    </location>
</feature>
<name>A0AAN9B7C0_9CAEN</name>
<accession>A0AAN9B7C0</accession>
<feature type="domain" description="CUB" evidence="7">
    <location>
        <begin position="959"/>
        <end position="1073"/>
    </location>
</feature>
<evidence type="ECO:0000256" key="2">
    <source>
        <dbReference type="ARBA" id="ARBA00023157"/>
    </source>
</evidence>
<feature type="signal peptide" evidence="6">
    <location>
        <begin position="1"/>
        <end position="28"/>
    </location>
</feature>
<feature type="compositionally biased region" description="Polar residues" evidence="4">
    <location>
        <begin position="322"/>
        <end position="332"/>
    </location>
</feature>
<keyword evidence="6" id="KW-0732">Signal</keyword>
<dbReference type="PANTHER" id="PTHR24251">
    <property type="entry name" value="OVOCHYMASE-RELATED"/>
    <property type="match status" value="1"/>
</dbReference>
<feature type="region of interest" description="Disordered" evidence="4">
    <location>
        <begin position="36"/>
        <end position="55"/>
    </location>
</feature>
<evidence type="ECO:0000256" key="5">
    <source>
        <dbReference type="SAM" id="Phobius"/>
    </source>
</evidence>